<accession>A0A7S7NS49</accession>
<keyword evidence="5" id="KW-0411">Iron-sulfur</keyword>
<proteinExistence type="predicted"/>
<evidence type="ECO:0000256" key="4">
    <source>
        <dbReference type="ARBA" id="ARBA00023004"/>
    </source>
</evidence>
<evidence type="ECO:0000256" key="1">
    <source>
        <dbReference type="ARBA" id="ARBA00022485"/>
    </source>
</evidence>
<dbReference type="PANTHER" id="PTHR43498:SF1">
    <property type="entry name" value="COB--COM HETERODISULFIDE REDUCTASE IRON-SULFUR SUBUNIT A"/>
    <property type="match status" value="1"/>
</dbReference>
<evidence type="ECO:0000313" key="6">
    <source>
        <dbReference type="EMBL" id="QOY88818.1"/>
    </source>
</evidence>
<dbReference type="SUPFAM" id="SSF51905">
    <property type="entry name" value="FAD/NAD(P)-binding domain"/>
    <property type="match status" value="1"/>
</dbReference>
<gene>
    <name evidence="6" type="ORF">IRI77_02320</name>
</gene>
<dbReference type="AlphaFoldDB" id="A0A7S7NS49"/>
<dbReference type="KEGG" id="pfer:IRI77_02320"/>
<evidence type="ECO:0000256" key="2">
    <source>
        <dbReference type="ARBA" id="ARBA00022723"/>
    </source>
</evidence>
<evidence type="ECO:0000313" key="7">
    <source>
        <dbReference type="Proteomes" id="UP000593892"/>
    </source>
</evidence>
<dbReference type="InterPro" id="IPR036188">
    <property type="entry name" value="FAD/NAD-bd_sf"/>
</dbReference>
<dbReference type="Proteomes" id="UP000593892">
    <property type="component" value="Chromosome"/>
</dbReference>
<dbReference type="GO" id="GO:0016491">
    <property type="term" value="F:oxidoreductase activity"/>
    <property type="evidence" value="ECO:0007669"/>
    <property type="project" value="UniProtKB-KW"/>
</dbReference>
<dbReference type="PANTHER" id="PTHR43498">
    <property type="entry name" value="FERREDOXIN:COB-COM HETERODISULFIDE REDUCTASE SUBUNIT A"/>
    <property type="match status" value="1"/>
</dbReference>
<keyword evidence="1" id="KW-0004">4Fe-4S</keyword>
<dbReference type="GO" id="GO:0051539">
    <property type="term" value="F:4 iron, 4 sulfur cluster binding"/>
    <property type="evidence" value="ECO:0007669"/>
    <property type="project" value="UniProtKB-KW"/>
</dbReference>
<protein>
    <submittedName>
        <fullName evidence="6">FAD-dependent oxidoreductase</fullName>
    </submittedName>
</protein>
<keyword evidence="4" id="KW-0408">Iron</keyword>
<reference evidence="6 7" key="1">
    <citation type="submission" date="2020-10" db="EMBL/GenBank/DDBJ databases">
        <title>Complete genome sequence of Paludibaculum fermentans P105T, a facultatively anaerobic acidobacterium capable of dissimilatory Fe(III) reduction.</title>
        <authorList>
            <person name="Dedysh S.N."/>
            <person name="Beletsky A.V."/>
            <person name="Kulichevskaya I.S."/>
            <person name="Mardanov A.V."/>
            <person name="Ravin N.V."/>
        </authorList>
    </citation>
    <scope>NUCLEOTIDE SEQUENCE [LARGE SCALE GENOMIC DNA]</scope>
    <source>
        <strain evidence="6 7">P105</strain>
    </source>
</reference>
<organism evidence="6 7">
    <name type="scientific">Paludibaculum fermentans</name>
    <dbReference type="NCBI Taxonomy" id="1473598"/>
    <lineage>
        <taxon>Bacteria</taxon>
        <taxon>Pseudomonadati</taxon>
        <taxon>Acidobacteriota</taxon>
        <taxon>Terriglobia</taxon>
        <taxon>Bryobacterales</taxon>
        <taxon>Bryobacteraceae</taxon>
        <taxon>Paludibaculum</taxon>
    </lineage>
</organism>
<sequence>MTKATILLAGVNLFGAARTVQDVVVYGGTAAGVTAAVQAARMGKKVALVAPEKHVGGISVEGLGGSDIDNHDFRNSIAVGGLALEFYTRVGQKYGKPKPVWRFEPHVAEAVFEDMLEQNHVPVFRARRLKEPLPSAVVWDEGKRLKAIVTESGEVFEGRQFIDASIEGDLLFAAGVETVIGRESNSKYGEKMNGIRAVNDYRQFPVRVDPYKVPGVASSGLIATIQDEEFGVPGSGDARVQGYCFRLCLTRRPENRLAISQPAHYDPAQYEIYRRYAKAGGHLFAPQENVPNGKTDLGSWHDLSANLYGMNSAYPGGSYAVRAQVYQQHLEFTWGLLYFLAHDAGLPESVRAAWRAWGLCKDEFTDNGGWPRQIYVRDARRMVSDYVLTEAHTRRVNAPLVEDGVAVAYWPPDVHHVRRIVKDGAAYNEGFVFGGQEWGPFSIPYRALTPRRREAVNLLAAACPSSSHVAYGAVRLEWTFMALGQAAGVAAALADGAVQDVPYPRLRRVLVEAGAVVSVQGVTGLAH</sequence>
<name>A0A7S7NS49_PALFE</name>
<dbReference type="EMBL" id="CP063849">
    <property type="protein sequence ID" value="QOY88818.1"/>
    <property type="molecule type" value="Genomic_DNA"/>
</dbReference>
<evidence type="ECO:0000256" key="3">
    <source>
        <dbReference type="ARBA" id="ARBA00023002"/>
    </source>
</evidence>
<dbReference type="GO" id="GO:0046872">
    <property type="term" value="F:metal ion binding"/>
    <property type="evidence" value="ECO:0007669"/>
    <property type="project" value="UniProtKB-KW"/>
</dbReference>
<dbReference type="InterPro" id="IPR039650">
    <property type="entry name" value="HdrA-like"/>
</dbReference>
<keyword evidence="2" id="KW-0479">Metal-binding</keyword>
<keyword evidence="3" id="KW-0560">Oxidoreductase</keyword>
<evidence type="ECO:0000256" key="5">
    <source>
        <dbReference type="ARBA" id="ARBA00023014"/>
    </source>
</evidence>
<dbReference type="Pfam" id="PF12831">
    <property type="entry name" value="FAD_oxidored"/>
    <property type="match status" value="1"/>
</dbReference>
<dbReference type="Gene3D" id="3.50.50.60">
    <property type="entry name" value="FAD/NAD(P)-binding domain"/>
    <property type="match status" value="1"/>
</dbReference>
<keyword evidence="7" id="KW-1185">Reference proteome</keyword>
<dbReference type="RefSeq" id="WP_194450481.1">
    <property type="nucleotide sequence ID" value="NZ_CP063849.1"/>
</dbReference>